<dbReference type="EMBL" id="JABCRI010000019">
    <property type="protein sequence ID" value="KAF8388808.1"/>
    <property type="molecule type" value="Genomic_DNA"/>
</dbReference>
<evidence type="ECO:0000313" key="1">
    <source>
        <dbReference type="EMBL" id="KAF8388808.1"/>
    </source>
</evidence>
<gene>
    <name evidence="1" type="ORF">HHK36_025488</name>
</gene>
<name>A0A834YL92_TETSI</name>
<dbReference type="AlphaFoldDB" id="A0A834YL92"/>
<keyword evidence="2" id="KW-1185">Reference proteome</keyword>
<protein>
    <submittedName>
        <fullName evidence="1">Uncharacterized protein</fullName>
    </submittedName>
</protein>
<evidence type="ECO:0000313" key="2">
    <source>
        <dbReference type="Proteomes" id="UP000655225"/>
    </source>
</evidence>
<accession>A0A834YL92</accession>
<reference evidence="1 2" key="1">
    <citation type="submission" date="2020-04" db="EMBL/GenBank/DDBJ databases">
        <title>Plant Genome Project.</title>
        <authorList>
            <person name="Zhang R.-G."/>
        </authorList>
    </citation>
    <scope>NUCLEOTIDE SEQUENCE [LARGE SCALE GENOMIC DNA]</scope>
    <source>
        <strain evidence="1">YNK0</strain>
        <tissue evidence="1">Leaf</tissue>
    </source>
</reference>
<dbReference type="Proteomes" id="UP000655225">
    <property type="component" value="Unassembled WGS sequence"/>
</dbReference>
<proteinExistence type="predicted"/>
<comment type="caution">
    <text evidence="1">The sequence shown here is derived from an EMBL/GenBank/DDBJ whole genome shotgun (WGS) entry which is preliminary data.</text>
</comment>
<sequence length="85" mass="9723">MALGPAIPWAMNMQIRNLWIIQQKDILLSSSNGFLIATKRYIKKNGHEELEGLIISKKEDILLSRSDGFLIAAERYIKENGHEEL</sequence>
<organism evidence="1 2">
    <name type="scientific">Tetracentron sinense</name>
    <name type="common">Spur-leaf</name>
    <dbReference type="NCBI Taxonomy" id="13715"/>
    <lineage>
        <taxon>Eukaryota</taxon>
        <taxon>Viridiplantae</taxon>
        <taxon>Streptophyta</taxon>
        <taxon>Embryophyta</taxon>
        <taxon>Tracheophyta</taxon>
        <taxon>Spermatophyta</taxon>
        <taxon>Magnoliopsida</taxon>
        <taxon>Trochodendrales</taxon>
        <taxon>Trochodendraceae</taxon>
        <taxon>Tetracentron</taxon>
    </lineage>
</organism>